<dbReference type="PANTHER" id="PTHR43791">
    <property type="entry name" value="PERMEASE-RELATED"/>
    <property type="match status" value="1"/>
</dbReference>
<evidence type="ECO:0000256" key="3">
    <source>
        <dbReference type="ARBA" id="ARBA00022692"/>
    </source>
</evidence>
<evidence type="ECO:0000256" key="4">
    <source>
        <dbReference type="ARBA" id="ARBA00022989"/>
    </source>
</evidence>
<dbReference type="GO" id="GO:0022857">
    <property type="term" value="F:transmembrane transporter activity"/>
    <property type="evidence" value="ECO:0007669"/>
    <property type="project" value="InterPro"/>
</dbReference>
<evidence type="ECO:0000256" key="7">
    <source>
        <dbReference type="SAM" id="Phobius"/>
    </source>
</evidence>
<feature type="region of interest" description="Disordered" evidence="6">
    <location>
        <begin position="731"/>
        <end position="752"/>
    </location>
</feature>
<sequence>MAGVANLPEPITMSKDITVHAEGIHVEKLAEHELLVHRMNNLDPPVTEDDIKRVRRKIDLRLPPFLLVLYIFTWLDRGALGNAALMDIKTDLNISGPQFSLAVSMFFVGTCVADLFTNIGMRYIRPSLYLSGAMVVWGIVATLQAVAGGPSGMFAIRFFLGIFEAAFISGAPYLTTVMYPRAEWGKRICIYLSATPIAGAFGGWIAYGVAHIKDRSIKNWQILFILEGCLTIVFGISCFWILPDRPHNTRWLTPRERDVADWRMMRDGNRTHGKIVWRTVLKQLMDWRMWANIAIYMCQVISTYTIATFTPIIVNTMGFDKVKAQLMVAPPFCVAFAMVFVVGYLSDRFKSCSGLLVINSIVAATGDLMLVLLPEGNNHARYGATFLVLTGILSGVTLSVGNITSNCCGDIKKGIATGLFQAFGSTMGVATGYLFPAKDAPEYKVGFWVLFACTCFTGTGSAIVTFINIRENKRRDALTGVPPTDKVVNFDENGLMEKHPHWRSVSVFVKCESAQVLSQQKLSIAKVNIRSSAVQVVYTKPSESLQARFECDSAQPPKLDAGMDEISGRGHREKKPSEKVKEQVSGKIDKIEDERAVVLPTYVAPNDPKFVQDQKELPKFLDHTKIGPNGEKIDFYTLGTHVESKEKRYYIRAKRDPETFYFHADEAPPNHARLSDENHPQCGVENLKNVFTKDMLGKSGEYGSYTTRANVFAREGQFFYEAKVISIAPPGKEDPSRALAETQNPDRTATNRGGLRVGFCRREHHWSENLGTNAYSYAIVLRSGRAKEYGCVRFNTSMHHLQGEGGLDFDDLSPGDVVGLMVTLPPLEVHKKVVEGTFNPAEYPELKCGPAVIKKKQGAGKKAVKGGPKPKDSADANKSKDDTVRKAGNSRAEIRASIAALHGCNVPSDHDIIRDRNPFLHKGMTYFECPEYTPNPDLSRPTLNAKNKSVNPETGKRYDLKTEPHPNHELPHLRTLPGSKIELWVNGKYHGIVWEHLFAFLPPASYIEKSSRVVAAGQGDLDDGLLGYYPAISHYTGGAIECKFDGPWWYGYDKDGPQRAEARPIGDRYREQIVEDLVSDLVDEIYQEKLYGDPDWMKKRVLNAPANLQHS</sequence>
<feature type="domain" description="Major facilitator superfamily (MFS) profile" evidence="8">
    <location>
        <begin position="62"/>
        <end position="473"/>
    </location>
</feature>
<dbReference type="Proteomes" id="UP001172673">
    <property type="component" value="Unassembled WGS sequence"/>
</dbReference>
<gene>
    <name evidence="9" type="primary">ASH2</name>
    <name evidence="9" type="ORF">H2200_005768</name>
</gene>
<feature type="region of interest" description="Disordered" evidence="6">
    <location>
        <begin position="937"/>
        <end position="970"/>
    </location>
</feature>
<protein>
    <submittedName>
        <fullName evidence="9">Transcription factor, contains a PHD finger motif</fullName>
    </submittedName>
</protein>
<keyword evidence="10" id="KW-1185">Reference proteome</keyword>
<reference evidence="9" key="1">
    <citation type="submission" date="2022-10" db="EMBL/GenBank/DDBJ databases">
        <title>Culturing micro-colonial fungi from biological soil crusts in the Mojave desert and describing Neophaeococcomyces mojavensis, and introducing the new genera and species Taxawa tesnikishii.</title>
        <authorList>
            <person name="Kurbessoian T."/>
            <person name="Stajich J.E."/>
        </authorList>
    </citation>
    <scope>NUCLEOTIDE SEQUENCE</scope>
    <source>
        <strain evidence="9">TK_41</strain>
    </source>
</reference>
<evidence type="ECO:0000256" key="2">
    <source>
        <dbReference type="ARBA" id="ARBA00022448"/>
    </source>
</evidence>
<feature type="transmembrane region" description="Helical" evidence="7">
    <location>
        <begin position="415"/>
        <end position="435"/>
    </location>
</feature>
<evidence type="ECO:0000259" key="8">
    <source>
        <dbReference type="PROSITE" id="PS50850"/>
    </source>
</evidence>
<dbReference type="InterPro" id="IPR043136">
    <property type="entry name" value="B30.2/SPRY_sf"/>
</dbReference>
<dbReference type="PANTHER" id="PTHR43791:SF36">
    <property type="entry name" value="TRANSPORTER, PUTATIVE (AFU_ORTHOLOGUE AFUA_6G08340)-RELATED"/>
    <property type="match status" value="1"/>
</dbReference>
<feature type="transmembrane region" description="Helical" evidence="7">
    <location>
        <begin position="379"/>
        <end position="403"/>
    </location>
</feature>
<feature type="transmembrane region" description="Helical" evidence="7">
    <location>
        <begin position="188"/>
        <end position="210"/>
    </location>
</feature>
<comment type="subcellular location">
    <subcellularLocation>
        <location evidence="1">Membrane</location>
        <topology evidence="1">Multi-pass membrane protein</topology>
    </subcellularLocation>
</comment>
<feature type="compositionally biased region" description="Basic and acidic residues" evidence="6">
    <location>
        <begin position="954"/>
        <end position="970"/>
    </location>
</feature>
<name>A0AA38X9V5_9EURO</name>
<dbReference type="EMBL" id="JAPDRK010000008">
    <property type="protein sequence ID" value="KAJ9609441.1"/>
    <property type="molecule type" value="Genomic_DNA"/>
</dbReference>
<keyword evidence="4 7" id="KW-1133">Transmembrane helix</keyword>
<dbReference type="Pfam" id="PF07690">
    <property type="entry name" value="MFS_1"/>
    <property type="match status" value="1"/>
</dbReference>
<feature type="transmembrane region" description="Helical" evidence="7">
    <location>
        <begin position="352"/>
        <end position="373"/>
    </location>
</feature>
<feature type="transmembrane region" description="Helical" evidence="7">
    <location>
        <begin position="58"/>
        <end position="75"/>
    </location>
</feature>
<evidence type="ECO:0000256" key="6">
    <source>
        <dbReference type="SAM" id="MobiDB-lite"/>
    </source>
</evidence>
<evidence type="ECO:0000256" key="5">
    <source>
        <dbReference type="ARBA" id="ARBA00023136"/>
    </source>
</evidence>
<feature type="region of interest" description="Disordered" evidence="6">
    <location>
        <begin position="554"/>
        <end position="586"/>
    </location>
</feature>
<feature type="transmembrane region" description="Helical" evidence="7">
    <location>
        <begin position="154"/>
        <end position="176"/>
    </location>
</feature>
<feature type="transmembrane region" description="Helical" evidence="7">
    <location>
        <begin position="293"/>
        <end position="314"/>
    </location>
</feature>
<dbReference type="GO" id="GO:0016020">
    <property type="term" value="C:membrane"/>
    <property type="evidence" value="ECO:0007669"/>
    <property type="project" value="UniProtKB-SubCell"/>
</dbReference>
<feature type="compositionally biased region" description="Polar residues" evidence="6">
    <location>
        <begin position="941"/>
        <end position="952"/>
    </location>
</feature>
<dbReference type="SUPFAM" id="SSF103473">
    <property type="entry name" value="MFS general substrate transporter"/>
    <property type="match status" value="1"/>
</dbReference>
<evidence type="ECO:0000256" key="1">
    <source>
        <dbReference type="ARBA" id="ARBA00004141"/>
    </source>
</evidence>
<feature type="compositionally biased region" description="Basic and acidic residues" evidence="6">
    <location>
        <begin position="566"/>
        <end position="586"/>
    </location>
</feature>
<feature type="region of interest" description="Disordered" evidence="6">
    <location>
        <begin position="857"/>
        <end position="889"/>
    </location>
</feature>
<feature type="transmembrane region" description="Helical" evidence="7">
    <location>
        <begin position="447"/>
        <end position="469"/>
    </location>
</feature>
<keyword evidence="3 7" id="KW-0812">Transmembrane</keyword>
<feature type="transmembrane region" description="Helical" evidence="7">
    <location>
        <begin position="222"/>
        <end position="242"/>
    </location>
</feature>
<comment type="caution">
    <text evidence="9">The sequence shown here is derived from an EMBL/GenBank/DDBJ whole genome shotgun (WGS) entry which is preliminary data.</text>
</comment>
<keyword evidence="2" id="KW-0813">Transport</keyword>
<dbReference type="Gene3D" id="2.60.120.920">
    <property type="match status" value="1"/>
</dbReference>
<feature type="compositionally biased region" description="Basic and acidic residues" evidence="6">
    <location>
        <begin position="869"/>
        <end position="885"/>
    </location>
</feature>
<dbReference type="Gene3D" id="1.20.1250.20">
    <property type="entry name" value="MFS general substrate transporter like domains"/>
    <property type="match status" value="2"/>
</dbReference>
<feature type="transmembrane region" description="Helical" evidence="7">
    <location>
        <begin position="95"/>
        <end position="116"/>
    </location>
</feature>
<evidence type="ECO:0000313" key="9">
    <source>
        <dbReference type="EMBL" id="KAJ9609441.1"/>
    </source>
</evidence>
<organism evidence="9 10">
    <name type="scientific">Cladophialophora chaetospira</name>
    <dbReference type="NCBI Taxonomy" id="386627"/>
    <lineage>
        <taxon>Eukaryota</taxon>
        <taxon>Fungi</taxon>
        <taxon>Dikarya</taxon>
        <taxon>Ascomycota</taxon>
        <taxon>Pezizomycotina</taxon>
        <taxon>Eurotiomycetes</taxon>
        <taxon>Chaetothyriomycetidae</taxon>
        <taxon>Chaetothyriales</taxon>
        <taxon>Herpotrichiellaceae</taxon>
        <taxon>Cladophialophora</taxon>
    </lineage>
</organism>
<dbReference type="InterPro" id="IPR011701">
    <property type="entry name" value="MFS"/>
</dbReference>
<dbReference type="AlphaFoldDB" id="A0AA38X9V5"/>
<feature type="transmembrane region" description="Helical" evidence="7">
    <location>
        <begin position="128"/>
        <end position="148"/>
    </location>
</feature>
<evidence type="ECO:0000313" key="10">
    <source>
        <dbReference type="Proteomes" id="UP001172673"/>
    </source>
</evidence>
<proteinExistence type="predicted"/>
<keyword evidence="5 7" id="KW-0472">Membrane</keyword>
<dbReference type="FunFam" id="1.20.1250.20:FF:000018">
    <property type="entry name" value="MFS transporter permease"/>
    <property type="match status" value="1"/>
</dbReference>
<feature type="transmembrane region" description="Helical" evidence="7">
    <location>
        <begin position="326"/>
        <end position="345"/>
    </location>
</feature>
<accession>A0AA38X9V5</accession>
<feature type="compositionally biased region" description="Polar residues" evidence="6">
    <location>
        <begin position="741"/>
        <end position="751"/>
    </location>
</feature>
<dbReference type="InterPro" id="IPR036259">
    <property type="entry name" value="MFS_trans_sf"/>
</dbReference>
<dbReference type="InterPro" id="IPR020846">
    <property type="entry name" value="MFS_dom"/>
</dbReference>
<dbReference type="PROSITE" id="PS50850">
    <property type="entry name" value="MFS"/>
    <property type="match status" value="1"/>
</dbReference>